<gene>
    <name evidence="2" type="ORF">UFOVP1290_628</name>
</gene>
<name>A0A6J5RU48_9CAUD</name>
<dbReference type="EMBL" id="LR797252">
    <property type="protein sequence ID" value="CAB4197108.1"/>
    <property type="molecule type" value="Genomic_DNA"/>
</dbReference>
<protein>
    <submittedName>
        <fullName evidence="2">Uncharacterized protein</fullName>
    </submittedName>
</protein>
<accession>A0A6J5RU48</accession>
<reference evidence="2" key="1">
    <citation type="submission" date="2020-05" db="EMBL/GenBank/DDBJ databases">
        <authorList>
            <person name="Chiriac C."/>
            <person name="Salcher M."/>
            <person name="Ghai R."/>
            <person name="Kavagutti S V."/>
        </authorList>
    </citation>
    <scope>NUCLEOTIDE SEQUENCE</scope>
</reference>
<evidence type="ECO:0000256" key="1">
    <source>
        <dbReference type="SAM" id="MobiDB-lite"/>
    </source>
</evidence>
<sequence length="495" mass="53266">MTFKHANFEDSPTMRSLIRLATDKGWVKDDPIEKVASNKIDLSVTDSLTENILKLCSGLRQSGMDKQAEELEVKFMQYKRACGLYDISKESGEDLVNAAHPDGSHKMEGLNHEVKTIIDKHLAMLGIVNKNSTGKLTNANQILNSVKMALGQQLPIIPALDVPAKQIAKQVVTKAPAYSRLMAALPGGTTSVSGAAAGGAAGIAGIATAVTIGAIIGITASVYAWNKFDENFNPTEIKDAGHKLIEAFNSISVPDQNPTDEEGGKDRDRYNGARKKADELSSVINNINKPGEQNTVASLKTLMSNLSVAGQSAQDLYSYAKHYGGMFGGSTGFGGTGILSGGAGKSTMFLASTFLSLLERQSKLVEQAWNEISPAAQQVWNEAQAQAQAQAQKTKVNVKSEFKSVGVEKQFTTLLDRVNKLSATVNGLSRLTPEQKSKWVTFLSGLPAKINANIVKLQKLSDVEKNDDATLSPYQEKINKVSGYLDLCKSELKIQ</sequence>
<evidence type="ECO:0000313" key="2">
    <source>
        <dbReference type="EMBL" id="CAB4197108.1"/>
    </source>
</evidence>
<organism evidence="2">
    <name type="scientific">uncultured Caudovirales phage</name>
    <dbReference type="NCBI Taxonomy" id="2100421"/>
    <lineage>
        <taxon>Viruses</taxon>
        <taxon>Duplodnaviria</taxon>
        <taxon>Heunggongvirae</taxon>
        <taxon>Uroviricota</taxon>
        <taxon>Caudoviricetes</taxon>
        <taxon>Peduoviridae</taxon>
        <taxon>Maltschvirus</taxon>
        <taxon>Maltschvirus maltsch</taxon>
    </lineage>
</organism>
<proteinExistence type="predicted"/>
<feature type="compositionally biased region" description="Basic and acidic residues" evidence="1">
    <location>
        <begin position="262"/>
        <end position="271"/>
    </location>
</feature>
<feature type="region of interest" description="Disordered" evidence="1">
    <location>
        <begin position="250"/>
        <end position="271"/>
    </location>
</feature>